<dbReference type="CDD" id="cd06974">
    <property type="entry name" value="TerD_like"/>
    <property type="match status" value="1"/>
</dbReference>
<evidence type="ECO:0000313" key="4">
    <source>
        <dbReference type="EMBL" id="MBL7632425.1"/>
    </source>
</evidence>
<dbReference type="EMBL" id="JAEACQ010000322">
    <property type="protein sequence ID" value="MBL7632425.1"/>
    <property type="molecule type" value="Genomic_DNA"/>
</dbReference>
<evidence type="ECO:0000259" key="3">
    <source>
        <dbReference type="Pfam" id="PF02342"/>
    </source>
</evidence>
<evidence type="ECO:0000256" key="2">
    <source>
        <dbReference type="SAM" id="MobiDB-lite"/>
    </source>
</evidence>
<reference evidence="4" key="1">
    <citation type="submission" date="2020-12" db="EMBL/GenBank/DDBJ databases">
        <title>Genomic characterization of non-nitrogen-fixing Frankia strains.</title>
        <authorList>
            <person name="Carlos-Shanley C."/>
            <person name="Guerra T."/>
            <person name="Hahn D."/>
        </authorList>
    </citation>
    <scope>NUCLEOTIDE SEQUENCE</scope>
    <source>
        <strain evidence="4">CN6</strain>
    </source>
</reference>
<proteinExistence type="inferred from homology"/>
<feature type="domain" description="TerD" evidence="3">
    <location>
        <begin position="25"/>
        <end position="173"/>
    </location>
</feature>
<feature type="region of interest" description="Disordered" evidence="2">
    <location>
        <begin position="178"/>
        <end position="224"/>
    </location>
</feature>
<sequence length="224" mass="22602">MLELVAGANASLPLGAVRIRLPGPFDLSALVVGANGRVGGDGDFVFYNQPTAAGVRLASAGPGGAAAPGTSELTVDPRRLRPGAARVVLVASPADGSTAFGRLPAPVTTVHDLAGAALVRLRPPRLGPETALLVGELYRRDPPGGGPAGAGGWRVRAIGQGYADGLAGLARDFGVDVEPPPVPVARPRPVPVVPPDRRPPRAPVPTPARAGRGQARRGPDARAA</sequence>
<protein>
    <submittedName>
        <fullName evidence="4">TerD family protein</fullName>
    </submittedName>
</protein>
<dbReference type="Gene3D" id="2.60.60.30">
    <property type="entry name" value="sav2460 like domains"/>
    <property type="match status" value="1"/>
</dbReference>
<dbReference type="AlphaFoldDB" id="A0A937RP42"/>
<dbReference type="PANTHER" id="PTHR32097">
    <property type="entry name" value="CAMP-BINDING PROTEIN 1-RELATED"/>
    <property type="match status" value="1"/>
</dbReference>
<dbReference type="Proteomes" id="UP000604475">
    <property type="component" value="Unassembled WGS sequence"/>
</dbReference>
<comment type="similarity">
    <text evidence="1">Belongs to the CAPAB/TerDEXZ family.</text>
</comment>
<feature type="compositionally biased region" description="Pro residues" evidence="2">
    <location>
        <begin position="178"/>
        <end position="194"/>
    </location>
</feature>
<feature type="non-terminal residue" evidence="4">
    <location>
        <position position="224"/>
    </location>
</feature>
<gene>
    <name evidence="4" type="ORF">I7412_35780</name>
</gene>
<comment type="caution">
    <text evidence="4">The sequence shown here is derived from an EMBL/GenBank/DDBJ whole genome shotgun (WGS) entry which is preliminary data.</text>
</comment>
<dbReference type="RefSeq" id="WP_203031857.1">
    <property type="nucleotide sequence ID" value="NZ_JAEACQ010000322.1"/>
</dbReference>
<evidence type="ECO:0000256" key="1">
    <source>
        <dbReference type="ARBA" id="ARBA00008775"/>
    </source>
</evidence>
<dbReference type="Pfam" id="PF02342">
    <property type="entry name" value="TerD"/>
    <property type="match status" value="1"/>
</dbReference>
<accession>A0A937RP42</accession>
<keyword evidence="5" id="KW-1185">Reference proteome</keyword>
<evidence type="ECO:0000313" key="5">
    <source>
        <dbReference type="Proteomes" id="UP000604475"/>
    </source>
</evidence>
<dbReference type="PANTHER" id="PTHR32097:SF4">
    <property type="entry name" value="GENERAL STRESS PROTEIN 16U"/>
    <property type="match status" value="1"/>
</dbReference>
<dbReference type="InterPro" id="IPR003325">
    <property type="entry name" value="TerD"/>
</dbReference>
<dbReference type="InterPro" id="IPR051324">
    <property type="entry name" value="Stress/Tellurium_Resist"/>
</dbReference>
<organism evidence="4 5">
    <name type="scientific">Frankia nepalensis</name>
    <dbReference type="NCBI Taxonomy" id="1836974"/>
    <lineage>
        <taxon>Bacteria</taxon>
        <taxon>Bacillati</taxon>
        <taxon>Actinomycetota</taxon>
        <taxon>Actinomycetes</taxon>
        <taxon>Frankiales</taxon>
        <taxon>Frankiaceae</taxon>
        <taxon>Frankia</taxon>
    </lineage>
</organism>
<name>A0A937RP42_9ACTN</name>